<feature type="region of interest" description="Disordered" evidence="1">
    <location>
        <begin position="67"/>
        <end position="87"/>
    </location>
</feature>
<evidence type="ECO:0000313" key="3">
    <source>
        <dbReference type="Proteomes" id="UP000663801"/>
    </source>
</evidence>
<comment type="caution">
    <text evidence="2">The sequence shown here is derived from an EMBL/GenBank/DDBJ whole genome shotgun (WGS) entry which is preliminary data.</text>
</comment>
<keyword evidence="3" id="KW-1185">Reference proteome</keyword>
<evidence type="ECO:0000313" key="2">
    <source>
        <dbReference type="EMBL" id="MBM9478272.1"/>
    </source>
</evidence>
<dbReference type="EMBL" id="JAERWL010000016">
    <property type="protein sequence ID" value="MBM9478272.1"/>
    <property type="molecule type" value="Genomic_DNA"/>
</dbReference>
<protein>
    <submittedName>
        <fullName evidence="2">Uncharacterized protein</fullName>
    </submittedName>
</protein>
<dbReference type="RefSeq" id="WP_205258387.1">
    <property type="nucleotide sequence ID" value="NZ_BAAAPV010000006.1"/>
</dbReference>
<accession>A0A938YRU1</accession>
<gene>
    <name evidence="2" type="ORF">JL107_17630</name>
</gene>
<dbReference type="Proteomes" id="UP000663801">
    <property type="component" value="Unassembled WGS sequence"/>
</dbReference>
<organism evidence="2 3">
    <name type="scientific">Nakamurella flavida</name>
    <dbReference type="NCBI Taxonomy" id="363630"/>
    <lineage>
        <taxon>Bacteria</taxon>
        <taxon>Bacillati</taxon>
        <taxon>Actinomycetota</taxon>
        <taxon>Actinomycetes</taxon>
        <taxon>Nakamurellales</taxon>
        <taxon>Nakamurellaceae</taxon>
        <taxon>Nakamurella</taxon>
    </lineage>
</organism>
<proteinExistence type="predicted"/>
<feature type="region of interest" description="Disordered" evidence="1">
    <location>
        <begin position="137"/>
        <end position="169"/>
    </location>
</feature>
<feature type="compositionally biased region" description="Basic and acidic residues" evidence="1">
    <location>
        <begin position="157"/>
        <end position="169"/>
    </location>
</feature>
<sequence length="169" mass="18301">MKTLVDAYQLEAGLLEALIGFDDGVGAMPPAEVEQPAPPSSEDVSHGPVVDFPQCHDFVDHTGMGRDASVGEDVAGPGSEERFIGPLPGDPLVRSLERSTPVRTRWHDFVTHRPIILRPTVLPVLAIGSPDDLSAVHRHPVRRGRQRRGDPPPGGERIVRDREPTCSSS</sequence>
<dbReference type="AlphaFoldDB" id="A0A938YRU1"/>
<feature type="compositionally biased region" description="Basic residues" evidence="1">
    <location>
        <begin position="137"/>
        <end position="146"/>
    </location>
</feature>
<name>A0A938YRU1_9ACTN</name>
<reference evidence="2" key="1">
    <citation type="submission" date="2021-01" db="EMBL/GenBank/DDBJ databases">
        <title>KCTC 19127 draft genome.</title>
        <authorList>
            <person name="An D."/>
        </authorList>
    </citation>
    <scope>NUCLEOTIDE SEQUENCE</scope>
    <source>
        <strain evidence="2">KCTC 19127</strain>
    </source>
</reference>
<evidence type="ECO:0000256" key="1">
    <source>
        <dbReference type="SAM" id="MobiDB-lite"/>
    </source>
</evidence>